<accession>A0ABY3SP73</accession>
<dbReference type="InterPro" id="IPR015943">
    <property type="entry name" value="WD40/YVTN_repeat-like_dom_sf"/>
</dbReference>
<protein>
    <submittedName>
        <fullName evidence="2">Uncharacterized protein</fullName>
    </submittedName>
</protein>
<proteinExistence type="predicted"/>
<dbReference type="SUPFAM" id="SSF110296">
    <property type="entry name" value="Oligoxyloglucan reducing end-specific cellobiohydrolase"/>
    <property type="match status" value="1"/>
</dbReference>
<sequence>MKKISSTLTSPTPTISQVPSPTASPVAPPSSTPKQIAFAPHVEKNATLLTSAMTGETEGWFAYLNNDKIVIYHSENNGNTWTHSSLPINNDWEKAVHGQNVFASWHPSQEGPSWILLTSDPAAGQMLKTLYKTSDNGKTWTLQSDMSKTIDGYVTGMTFHNKSDGWIAASYHSSVLIPLYRTKDGGKSWQIQTYSIPKGYKYGNPQAPVFESIYSDRGTLKIEFFQTTREKNSPTLLRMVEKSGQRKNK</sequence>
<evidence type="ECO:0000313" key="3">
    <source>
        <dbReference type="Proteomes" id="UP001649230"/>
    </source>
</evidence>
<dbReference type="Proteomes" id="UP001649230">
    <property type="component" value="Chromosome"/>
</dbReference>
<evidence type="ECO:0000256" key="1">
    <source>
        <dbReference type="SAM" id="MobiDB-lite"/>
    </source>
</evidence>
<dbReference type="RefSeq" id="WP_235122316.1">
    <property type="nucleotide sequence ID" value="NZ_CP090978.1"/>
</dbReference>
<reference evidence="2 3" key="1">
    <citation type="journal article" date="2024" name="Int. J. Syst. Evol. Microbiol.">
        <title>Paenibacillus hexagrammi sp. nov., a novel bacterium isolated from the gut content of Hexagrammos agrammus.</title>
        <authorList>
            <person name="Jung H.K."/>
            <person name="Kim D.G."/>
            <person name="Zin H."/>
            <person name="Park J."/>
            <person name="Jung H."/>
            <person name="Kim Y.O."/>
            <person name="Kong H.J."/>
            <person name="Kim J.W."/>
            <person name="Kim Y.S."/>
        </authorList>
    </citation>
    <scope>NUCLEOTIDE SEQUENCE [LARGE SCALE GENOMIC DNA]</scope>
    <source>
        <strain evidence="2 3">YPD9-1</strain>
    </source>
</reference>
<feature type="region of interest" description="Disordered" evidence="1">
    <location>
        <begin position="1"/>
        <end position="33"/>
    </location>
</feature>
<feature type="compositionally biased region" description="Low complexity" evidence="1">
    <location>
        <begin position="1"/>
        <end position="25"/>
    </location>
</feature>
<dbReference type="Gene3D" id="2.130.10.10">
    <property type="entry name" value="YVTN repeat-like/Quinoprotein amine dehydrogenase"/>
    <property type="match status" value="1"/>
</dbReference>
<keyword evidence="3" id="KW-1185">Reference proteome</keyword>
<dbReference type="CDD" id="cd15482">
    <property type="entry name" value="Sialidase_non-viral"/>
    <property type="match status" value="1"/>
</dbReference>
<evidence type="ECO:0000313" key="2">
    <source>
        <dbReference type="EMBL" id="UJF35759.1"/>
    </source>
</evidence>
<name>A0ABY3SP73_9BACL</name>
<dbReference type="EMBL" id="CP090978">
    <property type="protein sequence ID" value="UJF35759.1"/>
    <property type="molecule type" value="Genomic_DNA"/>
</dbReference>
<gene>
    <name evidence="2" type="ORF">L0M14_12110</name>
</gene>
<organism evidence="2 3">
    <name type="scientific">Paenibacillus hexagrammi</name>
    <dbReference type="NCBI Taxonomy" id="2908839"/>
    <lineage>
        <taxon>Bacteria</taxon>
        <taxon>Bacillati</taxon>
        <taxon>Bacillota</taxon>
        <taxon>Bacilli</taxon>
        <taxon>Bacillales</taxon>
        <taxon>Paenibacillaceae</taxon>
        <taxon>Paenibacillus</taxon>
    </lineage>
</organism>